<evidence type="ECO:0000259" key="2">
    <source>
        <dbReference type="Pfam" id="PF24729"/>
    </source>
</evidence>
<organism evidence="3 4">
    <name type="scientific">Pseudomonas citronellolis</name>
    <dbReference type="NCBI Taxonomy" id="53408"/>
    <lineage>
        <taxon>Bacteria</taxon>
        <taxon>Pseudomonadati</taxon>
        <taxon>Pseudomonadota</taxon>
        <taxon>Gammaproteobacteria</taxon>
        <taxon>Pseudomonadales</taxon>
        <taxon>Pseudomonadaceae</taxon>
        <taxon>Pseudomonas</taxon>
    </lineage>
</organism>
<dbReference type="AlphaFoldDB" id="A0AAW6P266"/>
<feature type="domain" description="Acb2/Tad1 hairpin" evidence="2">
    <location>
        <begin position="8"/>
        <end position="112"/>
    </location>
</feature>
<sequence length="117" mass="12902">MDNQHRKIAGYRELSQEEVDLMNRIKAKGAELLALQAELVGRLSTDLEVKCSAAVRSVDGKEFNGRPFTPHTGATAECIEYRRFLAAEPQRWASIGKTDIQTGIMALVRAVAQPEGC</sequence>
<name>A0AAW6P266_9PSED</name>
<dbReference type="EMBL" id="JARJLR010000104">
    <property type="protein sequence ID" value="MDF3841102.1"/>
    <property type="molecule type" value="Genomic_DNA"/>
</dbReference>
<protein>
    <recommendedName>
        <fullName evidence="2">Acb2/Tad1 hairpin domain-containing protein</fullName>
    </recommendedName>
</protein>
<dbReference type="RefSeq" id="WP_069861456.1">
    <property type="nucleotide sequence ID" value="NZ_BDGS01000001.1"/>
</dbReference>
<proteinExistence type="predicted"/>
<keyword evidence="1" id="KW-0547">Nucleotide-binding</keyword>
<gene>
    <name evidence="3" type="ORF">P3W55_05190</name>
</gene>
<evidence type="ECO:0000313" key="4">
    <source>
        <dbReference type="Proteomes" id="UP001220662"/>
    </source>
</evidence>
<accession>A0AAW6P266</accession>
<dbReference type="GO" id="GO:0000166">
    <property type="term" value="F:nucleotide binding"/>
    <property type="evidence" value="ECO:0007669"/>
    <property type="project" value="UniProtKB-KW"/>
</dbReference>
<reference evidence="3" key="1">
    <citation type="submission" date="2023-03" db="EMBL/GenBank/DDBJ databases">
        <title>Draft assemblies of triclosan tolerant bacteria isolated from returned activated sludge.</title>
        <authorList>
            <person name="Van Hamelsveld S."/>
        </authorList>
    </citation>
    <scope>NUCLEOTIDE SEQUENCE</scope>
    <source>
        <strain evidence="3">GW210015_S63</strain>
    </source>
</reference>
<dbReference type="InterPro" id="IPR056098">
    <property type="entry name" value="Acb2/Tad1_hairpin"/>
</dbReference>
<evidence type="ECO:0000313" key="3">
    <source>
        <dbReference type="EMBL" id="MDF3841102.1"/>
    </source>
</evidence>
<dbReference type="Proteomes" id="UP001220662">
    <property type="component" value="Unassembled WGS sequence"/>
</dbReference>
<dbReference type="Pfam" id="PF24729">
    <property type="entry name" value="Acb2_Tad1_hairpin"/>
    <property type="match status" value="1"/>
</dbReference>
<comment type="caution">
    <text evidence="3">The sequence shown here is derived from an EMBL/GenBank/DDBJ whole genome shotgun (WGS) entry which is preliminary data.</text>
</comment>
<evidence type="ECO:0000256" key="1">
    <source>
        <dbReference type="ARBA" id="ARBA00022741"/>
    </source>
</evidence>